<keyword evidence="2" id="KW-0238">DNA-binding</keyword>
<dbReference type="EMBL" id="SHNP01000006">
    <property type="protein sequence ID" value="MCX2975138.1"/>
    <property type="molecule type" value="Genomic_DNA"/>
</dbReference>
<dbReference type="PROSITE" id="PS01124">
    <property type="entry name" value="HTH_ARAC_FAMILY_2"/>
    <property type="match status" value="1"/>
</dbReference>
<evidence type="ECO:0000256" key="2">
    <source>
        <dbReference type="ARBA" id="ARBA00023125"/>
    </source>
</evidence>
<evidence type="ECO:0000256" key="3">
    <source>
        <dbReference type="ARBA" id="ARBA00023163"/>
    </source>
</evidence>
<dbReference type="Pfam" id="PF12625">
    <property type="entry name" value="Arabinose_bd"/>
    <property type="match status" value="1"/>
</dbReference>
<accession>A0ABT3SYU2</accession>
<keyword evidence="1" id="KW-0805">Transcription regulation</keyword>
<evidence type="ECO:0000259" key="4">
    <source>
        <dbReference type="PROSITE" id="PS01124"/>
    </source>
</evidence>
<dbReference type="InterPro" id="IPR009057">
    <property type="entry name" value="Homeodomain-like_sf"/>
</dbReference>
<evidence type="ECO:0000256" key="1">
    <source>
        <dbReference type="ARBA" id="ARBA00023015"/>
    </source>
</evidence>
<sequence length="328" mass="36319">MHAYYISTLLQVLDSLGVSREQLMRGTGVADQEPLTAMSLTAQQLDTACTKALTLSQDPELGLKFGSRISIASQGIFGYALMTSETIGDALKLLVRYNRVILPSIGIEIHRGESELELWVKAAHLPQALQRFYTEVLYAAIINSGSILLGRQTAIINLQLNYAPPSDLQLYHTIFGPDVRFNAVRSAMFFDYASLDSAISTSNPIARDIFRRECDRLISRGSEGGMVSERVQQILLQAGSEFPTSAKVAALLHMSESTLQRHLTREGHRYQQLLDQVRYRLALEYLNGTTLPVAEIASLLGFSDATNFRRSFKRWSNSTPSAVRTAGA</sequence>
<dbReference type="Proteomes" id="UP001143307">
    <property type="component" value="Unassembled WGS sequence"/>
</dbReference>
<dbReference type="InterPro" id="IPR032687">
    <property type="entry name" value="AraC-type_N"/>
</dbReference>
<protein>
    <submittedName>
        <fullName evidence="5">AraC family transcriptional regulator</fullName>
    </submittedName>
</protein>
<keyword evidence="3" id="KW-0804">Transcription</keyword>
<feature type="domain" description="HTH araC/xylS-type" evidence="4">
    <location>
        <begin position="229"/>
        <end position="326"/>
    </location>
</feature>
<dbReference type="PANTHER" id="PTHR47894">
    <property type="entry name" value="HTH-TYPE TRANSCRIPTIONAL REGULATOR GADX"/>
    <property type="match status" value="1"/>
</dbReference>
<dbReference type="RefSeq" id="WP_279253795.1">
    <property type="nucleotide sequence ID" value="NZ_SHNP01000006.1"/>
</dbReference>
<name>A0ABT3SYU2_9GAMM</name>
<dbReference type="SMART" id="SM00342">
    <property type="entry name" value="HTH_ARAC"/>
    <property type="match status" value="1"/>
</dbReference>
<proteinExistence type="predicted"/>
<dbReference type="PANTHER" id="PTHR47894:SF1">
    <property type="entry name" value="HTH-TYPE TRANSCRIPTIONAL REGULATOR VQSM"/>
    <property type="match status" value="1"/>
</dbReference>
<evidence type="ECO:0000313" key="5">
    <source>
        <dbReference type="EMBL" id="MCX2975138.1"/>
    </source>
</evidence>
<evidence type="ECO:0000313" key="6">
    <source>
        <dbReference type="Proteomes" id="UP001143307"/>
    </source>
</evidence>
<comment type="caution">
    <text evidence="5">The sequence shown here is derived from an EMBL/GenBank/DDBJ whole genome shotgun (WGS) entry which is preliminary data.</text>
</comment>
<dbReference type="Pfam" id="PF12833">
    <property type="entry name" value="HTH_18"/>
    <property type="match status" value="1"/>
</dbReference>
<reference evidence="5" key="1">
    <citation type="submission" date="2019-02" db="EMBL/GenBank/DDBJ databases">
        <authorList>
            <person name="Li S.-H."/>
        </authorList>
    </citation>
    <scope>NUCLEOTIDE SEQUENCE</scope>
    <source>
        <strain evidence="5">IMCC8485</strain>
    </source>
</reference>
<dbReference type="Gene3D" id="1.10.10.60">
    <property type="entry name" value="Homeodomain-like"/>
    <property type="match status" value="1"/>
</dbReference>
<gene>
    <name evidence="5" type="ORF">EYC87_16260</name>
</gene>
<dbReference type="InterPro" id="IPR018060">
    <property type="entry name" value="HTH_AraC"/>
</dbReference>
<keyword evidence="6" id="KW-1185">Reference proteome</keyword>
<dbReference type="SUPFAM" id="SSF46689">
    <property type="entry name" value="Homeodomain-like"/>
    <property type="match status" value="1"/>
</dbReference>
<organism evidence="5 6">
    <name type="scientific">Candidatus Seongchinamella marina</name>
    <dbReference type="NCBI Taxonomy" id="2518990"/>
    <lineage>
        <taxon>Bacteria</taxon>
        <taxon>Pseudomonadati</taxon>
        <taxon>Pseudomonadota</taxon>
        <taxon>Gammaproteobacteria</taxon>
        <taxon>Cellvibrionales</taxon>
        <taxon>Halieaceae</taxon>
        <taxon>Seongchinamella</taxon>
    </lineage>
</organism>